<dbReference type="STRING" id="1742359.GCA_001439625_00657"/>
<dbReference type="Proteomes" id="UP000321555">
    <property type="component" value="Chromosome"/>
</dbReference>
<evidence type="ECO:0000256" key="1">
    <source>
        <dbReference type="ARBA" id="ARBA00023125"/>
    </source>
</evidence>
<dbReference type="OrthoDB" id="283809at2"/>
<keyword evidence="5" id="KW-1185">Reference proteome</keyword>
<evidence type="ECO:0000313" key="5">
    <source>
        <dbReference type="Proteomes" id="UP000321555"/>
    </source>
</evidence>
<feature type="domain" description="Core-binding (CB)" evidence="3">
    <location>
        <begin position="1"/>
        <end position="106"/>
    </location>
</feature>
<dbReference type="PROSITE" id="PS51900">
    <property type="entry name" value="CB"/>
    <property type="match status" value="1"/>
</dbReference>
<name>A0A5B8Z3R9_CYTDA</name>
<organism evidence="4 5">
    <name type="scientific">Cytobacillus dafuensis</name>
    <name type="common">Bacillus dafuensis</name>
    <dbReference type="NCBI Taxonomy" id="1742359"/>
    <lineage>
        <taxon>Bacteria</taxon>
        <taxon>Bacillati</taxon>
        <taxon>Bacillota</taxon>
        <taxon>Bacilli</taxon>
        <taxon>Bacillales</taxon>
        <taxon>Bacillaceae</taxon>
        <taxon>Cytobacillus</taxon>
    </lineage>
</organism>
<dbReference type="KEGG" id="bda:FSZ17_11065"/>
<dbReference type="InterPro" id="IPR010998">
    <property type="entry name" value="Integrase_recombinase_N"/>
</dbReference>
<dbReference type="RefSeq" id="WP_057770272.1">
    <property type="nucleotide sequence ID" value="NZ_CP042593.1"/>
</dbReference>
<keyword evidence="1 2" id="KW-0238">DNA-binding</keyword>
<gene>
    <name evidence="4" type="ORF">FSZ17_11065</name>
</gene>
<reference evidence="5" key="1">
    <citation type="submission" date="2019-08" db="EMBL/GenBank/DDBJ databases">
        <authorList>
            <person name="Zheng X."/>
        </authorList>
    </citation>
    <scope>NUCLEOTIDE SEQUENCE [LARGE SCALE GENOMIC DNA]</scope>
    <source>
        <strain evidence="5">FJAT-25496</strain>
    </source>
</reference>
<dbReference type="EMBL" id="CP042593">
    <property type="protein sequence ID" value="QED47752.1"/>
    <property type="molecule type" value="Genomic_DNA"/>
</dbReference>
<accession>A0A5B8Z3R9</accession>
<sequence>MILPPYIEEFVEDKLEHRSPTILLNYVLDYKTFFEWLISGGGVADTDIKDVKMTELESLSLEEAKNFFKHIRRKDIKVTENETKKPEEVSVSRRISTLRFLFKYLTSETEITKNKKDKYPYLIDKYIGEPFSIEM</sequence>
<evidence type="ECO:0000313" key="4">
    <source>
        <dbReference type="EMBL" id="QED47752.1"/>
    </source>
</evidence>
<proteinExistence type="predicted"/>
<dbReference type="Gene3D" id="1.10.150.130">
    <property type="match status" value="1"/>
</dbReference>
<evidence type="ECO:0000259" key="3">
    <source>
        <dbReference type="PROSITE" id="PS51900"/>
    </source>
</evidence>
<dbReference type="GO" id="GO:0003677">
    <property type="term" value="F:DNA binding"/>
    <property type="evidence" value="ECO:0007669"/>
    <property type="project" value="UniProtKB-UniRule"/>
</dbReference>
<dbReference type="InterPro" id="IPR044068">
    <property type="entry name" value="CB"/>
</dbReference>
<evidence type="ECO:0000256" key="2">
    <source>
        <dbReference type="PROSITE-ProRule" id="PRU01248"/>
    </source>
</evidence>
<protein>
    <recommendedName>
        <fullName evidence="3">Core-binding (CB) domain-containing protein</fullName>
    </recommendedName>
</protein>
<dbReference type="AlphaFoldDB" id="A0A5B8Z3R9"/>